<organism evidence="7 8">
    <name type="scientific">Phlebiopsis gigantea (strain 11061_1 CR5-6)</name>
    <name type="common">White-rot fungus</name>
    <name type="synonym">Peniophora gigantea</name>
    <dbReference type="NCBI Taxonomy" id="745531"/>
    <lineage>
        <taxon>Eukaryota</taxon>
        <taxon>Fungi</taxon>
        <taxon>Dikarya</taxon>
        <taxon>Basidiomycota</taxon>
        <taxon>Agaricomycotina</taxon>
        <taxon>Agaricomycetes</taxon>
        <taxon>Polyporales</taxon>
        <taxon>Phanerochaetaceae</taxon>
        <taxon>Phlebiopsis</taxon>
    </lineage>
</organism>
<feature type="modified residue" description="N6-(pyridoxal phosphate)lysine" evidence="5">
    <location>
        <position position="237"/>
    </location>
</feature>
<dbReference type="OrthoDB" id="10261951at2759"/>
<dbReference type="InterPro" id="IPR015422">
    <property type="entry name" value="PyrdxlP-dep_Trfase_small"/>
</dbReference>
<dbReference type="InterPro" id="IPR015424">
    <property type="entry name" value="PyrdxlP-dep_Trfase"/>
</dbReference>
<evidence type="ECO:0000256" key="4">
    <source>
        <dbReference type="ARBA" id="ARBA00023239"/>
    </source>
</evidence>
<evidence type="ECO:0000256" key="2">
    <source>
        <dbReference type="ARBA" id="ARBA00006966"/>
    </source>
</evidence>
<dbReference type="NCBIfam" id="NF041359">
    <property type="entry name" value="GntG_guanitoxin"/>
    <property type="match status" value="1"/>
</dbReference>
<sequence length="406" mass="44052">MSLVNGDLTTARAAVADEVKFDILTESQDADNEKARQTVARCFVSDTITVPTKEMYLYASRASLGDDVYHEPSTIALEAHVAKLTGKEAALFLPSGTMSNQIALRTHLKQPPYAVLCDQRAHINTYEAGGTAFHSGAHTYPVLPSNGHHLTLEDIESRIILDRNIHYAPTEVIALENTLNGTIFPQDEIVRISEYAHSKDLKMHLDGARIWHVAAETGTSIKTLCDPFDSVSLCFSKGLGAPIGSCLVGTKDFIGKARWFRKLFGGGMRQTGPLSASAAYALTHHFPLLPRVHALTRRLEDGLKELGVRITSGAETCMVFFDATTLGISFSELVERAAQLPEPIILGGSRLVVHIQTSDAAVDDLLSLVRTLAEEKKAAGFVPTDTTTNGHSTNIYVKVKPTSTQA</sequence>
<keyword evidence="3" id="KW-0663">Pyridoxal phosphate</keyword>
<evidence type="ECO:0000313" key="8">
    <source>
        <dbReference type="Proteomes" id="UP000053257"/>
    </source>
</evidence>
<dbReference type="GO" id="GO:0006545">
    <property type="term" value="P:glycine biosynthetic process"/>
    <property type="evidence" value="ECO:0007669"/>
    <property type="project" value="TreeGrafter"/>
</dbReference>
<comment type="cofactor">
    <cofactor evidence="1">
        <name>pyridoxal 5'-phosphate</name>
        <dbReference type="ChEBI" id="CHEBI:597326"/>
    </cofactor>
</comment>
<dbReference type="PANTHER" id="PTHR48097">
    <property type="entry name" value="L-THREONINE ALDOLASE-RELATED"/>
    <property type="match status" value="1"/>
</dbReference>
<dbReference type="PIRSF" id="PIRSF017617">
    <property type="entry name" value="Thr_aldolase"/>
    <property type="match status" value="1"/>
</dbReference>
<evidence type="ECO:0000259" key="6">
    <source>
        <dbReference type="Pfam" id="PF01212"/>
    </source>
</evidence>
<accession>A0A0C3PUT7</accession>
<keyword evidence="4" id="KW-0456">Lyase</keyword>
<evidence type="ECO:0000256" key="5">
    <source>
        <dbReference type="PIRSR" id="PIRSR017617-1"/>
    </source>
</evidence>
<proteinExistence type="inferred from homology"/>
<dbReference type="Proteomes" id="UP000053257">
    <property type="component" value="Unassembled WGS sequence"/>
</dbReference>
<dbReference type="GO" id="GO:0006567">
    <property type="term" value="P:L-threonine catabolic process"/>
    <property type="evidence" value="ECO:0007669"/>
    <property type="project" value="TreeGrafter"/>
</dbReference>
<dbReference type="InterPro" id="IPR023603">
    <property type="entry name" value="Low_specificity_L-TA-like"/>
</dbReference>
<dbReference type="SUPFAM" id="SSF53383">
    <property type="entry name" value="PLP-dependent transferases"/>
    <property type="match status" value="1"/>
</dbReference>
<evidence type="ECO:0000256" key="1">
    <source>
        <dbReference type="ARBA" id="ARBA00001933"/>
    </source>
</evidence>
<keyword evidence="8" id="KW-1185">Reference proteome</keyword>
<dbReference type="HOGENOM" id="CLU_029381_1_1_1"/>
<dbReference type="InterPro" id="IPR015421">
    <property type="entry name" value="PyrdxlP-dep_Trfase_major"/>
</dbReference>
<evidence type="ECO:0000313" key="7">
    <source>
        <dbReference type="EMBL" id="KIP11483.1"/>
    </source>
</evidence>
<dbReference type="EMBL" id="KN840446">
    <property type="protein sequence ID" value="KIP11483.1"/>
    <property type="molecule type" value="Genomic_DNA"/>
</dbReference>
<feature type="domain" description="Aromatic amino acid beta-eliminating lyase/threonine aldolase" evidence="6">
    <location>
        <begin position="43"/>
        <end position="322"/>
    </location>
</feature>
<dbReference type="InterPro" id="IPR001597">
    <property type="entry name" value="ArAA_b-elim_lyase/Thr_aldolase"/>
</dbReference>
<dbReference type="STRING" id="745531.A0A0C3PUT7"/>
<evidence type="ECO:0000256" key="3">
    <source>
        <dbReference type="ARBA" id="ARBA00022898"/>
    </source>
</evidence>
<dbReference type="Gene3D" id="3.90.1150.10">
    <property type="entry name" value="Aspartate Aminotransferase, domain 1"/>
    <property type="match status" value="1"/>
</dbReference>
<dbReference type="FunFam" id="3.40.640.10:FF:000030">
    <property type="entry name" value="Low-specificity L-threonine aldolase"/>
    <property type="match status" value="1"/>
</dbReference>
<reference evidence="7 8" key="1">
    <citation type="journal article" date="2014" name="PLoS Genet.">
        <title>Analysis of the Phlebiopsis gigantea genome, transcriptome and secretome provides insight into its pioneer colonization strategies of wood.</title>
        <authorList>
            <person name="Hori C."/>
            <person name="Ishida T."/>
            <person name="Igarashi K."/>
            <person name="Samejima M."/>
            <person name="Suzuki H."/>
            <person name="Master E."/>
            <person name="Ferreira P."/>
            <person name="Ruiz-Duenas F.J."/>
            <person name="Held B."/>
            <person name="Canessa P."/>
            <person name="Larrondo L.F."/>
            <person name="Schmoll M."/>
            <person name="Druzhinina I.S."/>
            <person name="Kubicek C.P."/>
            <person name="Gaskell J.A."/>
            <person name="Kersten P."/>
            <person name="St John F."/>
            <person name="Glasner J."/>
            <person name="Sabat G."/>
            <person name="Splinter BonDurant S."/>
            <person name="Syed K."/>
            <person name="Yadav J."/>
            <person name="Mgbeahuruike A.C."/>
            <person name="Kovalchuk A."/>
            <person name="Asiegbu F.O."/>
            <person name="Lackner G."/>
            <person name="Hoffmeister D."/>
            <person name="Rencoret J."/>
            <person name="Gutierrez A."/>
            <person name="Sun H."/>
            <person name="Lindquist E."/>
            <person name="Barry K."/>
            <person name="Riley R."/>
            <person name="Grigoriev I.V."/>
            <person name="Henrissat B."/>
            <person name="Kues U."/>
            <person name="Berka R.M."/>
            <person name="Martinez A.T."/>
            <person name="Covert S.F."/>
            <person name="Blanchette R.A."/>
            <person name="Cullen D."/>
        </authorList>
    </citation>
    <scope>NUCLEOTIDE SEQUENCE [LARGE SCALE GENOMIC DNA]</scope>
    <source>
        <strain evidence="7 8">11061_1 CR5-6</strain>
    </source>
</reference>
<dbReference type="AlphaFoldDB" id="A0A0C3PUT7"/>
<protein>
    <recommendedName>
        <fullName evidence="6">Aromatic amino acid beta-eliminating lyase/threonine aldolase domain-containing protein</fullName>
    </recommendedName>
</protein>
<dbReference type="Pfam" id="PF01212">
    <property type="entry name" value="Beta_elim_lyase"/>
    <property type="match status" value="1"/>
</dbReference>
<dbReference type="Gene3D" id="3.40.640.10">
    <property type="entry name" value="Type I PLP-dependent aspartate aminotransferase-like (Major domain)"/>
    <property type="match status" value="1"/>
</dbReference>
<dbReference type="PANTHER" id="PTHR48097:SF9">
    <property type="entry name" value="L-THREONINE ALDOLASE"/>
    <property type="match status" value="1"/>
</dbReference>
<dbReference type="GO" id="GO:0005829">
    <property type="term" value="C:cytosol"/>
    <property type="evidence" value="ECO:0007669"/>
    <property type="project" value="TreeGrafter"/>
</dbReference>
<gene>
    <name evidence="7" type="ORF">PHLGIDRAFT_33401</name>
</gene>
<comment type="similarity">
    <text evidence="2">Belongs to the threonine aldolase family.</text>
</comment>
<dbReference type="GO" id="GO:0008732">
    <property type="term" value="F:L-allo-threonine aldolase activity"/>
    <property type="evidence" value="ECO:0007669"/>
    <property type="project" value="TreeGrafter"/>
</dbReference>
<name>A0A0C3PUT7_PHLG1</name>